<feature type="transmembrane region" description="Helical" evidence="1">
    <location>
        <begin position="67"/>
        <end position="92"/>
    </location>
</feature>
<keyword evidence="1" id="KW-1133">Transmembrane helix</keyword>
<accession>A0A397WDZ3</accession>
<dbReference type="Proteomes" id="UP000266673">
    <property type="component" value="Unassembled WGS sequence"/>
</dbReference>
<evidence type="ECO:0000313" key="2">
    <source>
        <dbReference type="EMBL" id="RIB30756.1"/>
    </source>
</evidence>
<feature type="transmembrane region" description="Helical" evidence="1">
    <location>
        <begin position="6"/>
        <end position="25"/>
    </location>
</feature>
<keyword evidence="1" id="KW-0472">Membrane</keyword>
<dbReference type="EMBL" id="QKWP01000005">
    <property type="protein sequence ID" value="RIB30756.1"/>
    <property type="molecule type" value="Genomic_DNA"/>
</dbReference>
<evidence type="ECO:0000313" key="3">
    <source>
        <dbReference type="Proteomes" id="UP000266673"/>
    </source>
</evidence>
<gene>
    <name evidence="2" type="ORF">C2G38_2052723</name>
</gene>
<proteinExistence type="predicted"/>
<evidence type="ECO:0000256" key="1">
    <source>
        <dbReference type="SAM" id="Phobius"/>
    </source>
</evidence>
<reference evidence="2 3" key="1">
    <citation type="submission" date="2018-06" db="EMBL/GenBank/DDBJ databases">
        <title>Comparative genomics reveals the genomic features of Rhizophagus irregularis, R. cerebriforme, R. diaphanum and Gigaspora rosea, and their symbiotic lifestyle signature.</title>
        <authorList>
            <person name="Morin E."/>
            <person name="San Clemente H."/>
            <person name="Chen E.C.H."/>
            <person name="De La Providencia I."/>
            <person name="Hainaut M."/>
            <person name="Kuo A."/>
            <person name="Kohler A."/>
            <person name="Murat C."/>
            <person name="Tang N."/>
            <person name="Roy S."/>
            <person name="Loubradou J."/>
            <person name="Henrissat B."/>
            <person name="Grigoriev I.V."/>
            <person name="Corradi N."/>
            <person name="Roux C."/>
            <person name="Martin F.M."/>
        </authorList>
    </citation>
    <scope>NUCLEOTIDE SEQUENCE [LARGE SCALE GENOMIC DNA]</scope>
    <source>
        <strain evidence="2 3">DAOM 194757</strain>
    </source>
</reference>
<feature type="transmembrane region" description="Helical" evidence="1">
    <location>
        <begin position="41"/>
        <end position="61"/>
    </location>
</feature>
<keyword evidence="1" id="KW-0812">Transmembrane</keyword>
<feature type="transmembrane region" description="Helical" evidence="1">
    <location>
        <begin position="104"/>
        <end position="123"/>
    </location>
</feature>
<dbReference type="AlphaFoldDB" id="A0A397WDZ3"/>
<sequence length="137" mass="16459">MNSVFLNILCAIISILRLFGFPIISDYEPPLVILFSHIKSFFTYFFTTYHSFIICLLFFLYDPACWYMLVSIFPQVFAFFVIAFFKVIISFSKFIIRPPLISRFFKIIFLLFCAFVIHCAFDWHKRYTYRNVIIDVF</sequence>
<keyword evidence="3" id="KW-1185">Reference proteome</keyword>
<organism evidence="2 3">
    <name type="scientific">Gigaspora rosea</name>
    <dbReference type="NCBI Taxonomy" id="44941"/>
    <lineage>
        <taxon>Eukaryota</taxon>
        <taxon>Fungi</taxon>
        <taxon>Fungi incertae sedis</taxon>
        <taxon>Mucoromycota</taxon>
        <taxon>Glomeromycotina</taxon>
        <taxon>Glomeromycetes</taxon>
        <taxon>Diversisporales</taxon>
        <taxon>Gigasporaceae</taxon>
        <taxon>Gigaspora</taxon>
    </lineage>
</organism>
<name>A0A397WDZ3_9GLOM</name>
<protein>
    <submittedName>
        <fullName evidence="2">Uncharacterized protein</fullName>
    </submittedName>
</protein>
<comment type="caution">
    <text evidence="2">The sequence shown here is derived from an EMBL/GenBank/DDBJ whole genome shotgun (WGS) entry which is preliminary data.</text>
</comment>